<dbReference type="SUPFAM" id="SSF47384">
    <property type="entry name" value="Homodimeric domain of signal transducing histidine kinase"/>
    <property type="match status" value="1"/>
</dbReference>
<dbReference type="KEGG" id="aup:AsAng_0003380"/>
<evidence type="ECO:0000256" key="3">
    <source>
        <dbReference type="ARBA" id="ARBA00022553"/>
    </source>
</evidence>
<proteinExistence type="predicted"/>
<feature type="domain" description="Response regulatory" evidence="8">
    <location>
        <begin position="455"/>
        <end position="570"/>
    </location>
</feature>
<dbReference type="SMART" id="SM00387">
    <property type="entry name" value="HATPase_c"/>
    <property type="match status" value="1"/>
</dbReference>
<protein>
    <recommendedName>
        <fullName evidence="2">histidine kinase</fullName>
        <ecNumber evidence="2">2.7.13.3</ecNumber>
    </recommendedName>
</protein>
<reference evidence="9" key="1">
    <citation type="submission" date="2022-09" db="EMBL/GenBank/DDBJ databases">
        <title>Aureispira anguillicida sp. nov., isolated from Leptocephalus of Japanese eel Anguilla japonica.</title>
        <authorList>
            <person name="Yuasa K."/>
            <person name="Mekata T."/>
            <person name="Ikunari K."/>
        </authorList>
    </citation>
    <scope>NUCLEOTIDE SEQUENCE</scope>
    <source>
        <strain evidence="9">EL160426</strain>
    </source>
</reference>
<comment type="catalytic activity">
    <reaction evidence="1">
        <text>ATP + protein L-histidine = ADP + protein N-phospho-L-histidine.</text>
        <dbReference type="EC" id="2.7.13.3"/>
    </reaction>
</comment>
<dbReference type="SUPFAM" id="SSF52172">
    <property type="entry name" value="CheY-like"/>
    <property type="match status" value="1"/>
</dbReference>
<dbReference type="Pfam" id="PF02518">
    <property type="entry name" value="HATPase_c"/>
    <property type="match status" value="1"/>
</dbReference>
<evidence type="ECO:0000313" key="9">
    <source>
        <dbReference type="EMBL" id="BDS09634.1"/>
    </source>
</evidence>
<sequence>MKQYIYLYDPNLTLSERILKQSLLAVTVISFYCFILYGFIIKPNLGAPINSFISFIIFFILFLTSEDKKKHPFIRMFFTFYCLIALSFNWVFTNGIDGGTGYLYLLLIGFYAIASPSKYYLHFLFLIFINVILLFFIEFYWPNVIHQDLSEQHLLFCSISNLLVSLIVTAIGLLLVKVEYEKERQNVQEKKQYLIAANNARSRFLANISHEIRTPLNGVMGMAALLENSNPTTEQKEYVQTIKISSNRLLKIINEILDYSKAEAGKTELRIDPFSLIQCVEDAININHPKALEKELSLNYHIERNIPNILSGDGGKLQQILINLLGNAIKFTHQGNIHLYIQRINKVDQKITLEFSIKDTGIGIPQDSLSKLFDAFTQVDDSRTRTNSGTGLGLAISKRFVELMQGNIWVESTEKEGSTFYFTAKFDVLPNQSKLPSPIDTAIITPRTTVPNNLSILLVEDDKINRMLAIRLLEKMGYTVHSVTNGQEAINALKEGQFNFVLMDVQMPVMDGLEATRIIRQELDKQPIIIAMTANAMIEDQRLCEEAGMDDFLAKPINVKALEAILFKWKKTTIY</sequence>
<keyword evidence="10" id="KW-1185">Reference proteome</keyword>
<feature type="transmembrane region" description="Helical" evidence="6">
    <location>
        <begin position="121"/>
        <end position="141"/>
    </location>
</feature>
<keyword evidence="9" id="KW-0067">ATP-binding</keyword>
<organism evidence="9 10">
    <name type="scientific">Aureispira anguillae</name>
    <dbReference type="NCBI Taxonomy" id="2864201"/>
    <lineage>
        <taxon>Bacteria</taxon>
        <taxon>Pseudomonadati</taxon>
        <taxon>Bacteroidota</taxon>
        <taxon>Saprospiria</taxon>
        <taxon>Saprospirales</taxon>
        <taxon>Saprospiraceae</taxon>
        <taxon>Aureispira</taxon>
    </lineage>
</organism>
<dbReference type="RefSeq" id="WP_264791005.1">
    <property type="nucleotide sequence ID" value="NZ_AP026867.1"/>
</dbReference>
<dbReference type="GO" id="GO:0005524">
    <property type="term" value="F:ATP binding"/>
    <property type="evidence" value="ECO:0007669"/>
    <property type="project" value="UniProtKB-KW"/>
</dbReference>
<dbReference type="GO" id="GO:0000155">
    <property type="term" value="F:phosphorelay sensor kinase activity"/>
    <property type="evidence" value="ECO:0007669"/>
    <property type="project" value="InterPro"/>
</dbReference>
<dbReference type="CDD" id="cd17546">
    <property type="entry name" value="REC_hyHK_CKI1_RcsC-like"/>
    <property type="match status" value="1"/>
</dbReference>
<dbReference type="CDD" id="cd00082">
    <property type="entry name" value="HisKA"/>
    <property type="match status" value="1"/>
</dbReference>
<dbReference type="PANTHER" id="PTHR45339">
    <property type="entry name" value="HYBRID SIGNAL TRANSDUCTION HISTIDINE KINASE J"/>
    <property type="match status" value="1"/>
</dbReference>
<dbReference type="PROSITE" id="PS50110">
    <property type="entry name" value="RESPONSE_REGULATORY"/>
    <property type="match status" value="1"/>
</dbReference>
<dbReference type="InterPro" id="IPR004358">
    <property type="entry name" value="Sig_transdc_His_kin-like_C"/>
</dbReference>
<evidence type="ECO:0000256" key="2">
    <source>
        <dbReference type="ARBA" id="ARBA00012438"/>
    </source>
</evidence>
<dbReference type="Gene3D" id="1.10.287.130">
    <property type="match status" value="1"/>
</dbReference>
<evidence type="ECO:0000313" key="10">
    <source>
        <dbReference type="Proteomes" id="UP001060919"/>
    </source>
</evidence>
<keyword evidence="4" id="KW-0902">Two-component regulatory system</keyword>
<dbReference type="SMART" id="SM00388">
    <property type="entry name" value="HisKA"/>
    <property type="match status" value="1"/>
</dbReference>
<dbReference type="InterPro" id="IPR003594">
    <property type="entry name" value="HATPase_dom"/>
</dbReference>
<dbReference type="CDD" id="cd16922">
    <property type="entry name" value="HATPase_EvgS-ArcB-TorS-like"/>
    <property type="match status" value="1"/>
</dbReference>
<dbReference type="SMART" id="SM00448">
    <property type="entry name" value="REC"/>
    <property type="match status" value="1"/>
</dbReference>
<dbReference type="InterPro" id="IPR036097">
    <property type="entry name" value="HisK_dim/P_sf"/>
</dbReference>
<dbReference type="EMBL" id="AP026867">
    <property type="protein sequence ID" value="BDS09634.1"/>
    <property type="molecule type" value="Genomic_DNA"/>
</dbReference>
<dbReference type="PANTHER" id="PTHR45339:SF1">
    <property type="entry name" value="HYBRID SIGNAL TRANSDUCTION HISTIDINE KINASE J"/>
    <property type="match status" value="1"/>
</dbReference>
<dbReference type="InterPro" id="IPR036890">
    <property type="entry name" value="HATPase_C_sf"/>
</dbReference>
<keyword evidence="6" id="KW-0812">Transmembrane</keyword>
<dbReference type="InterPro" id="IPR001789">
    <property type="entry name" value="Sig_transdc_resp-reg_receiver"/>
</dbReference>
<keyword evidence="6" id="KW-1133">Transmembrane helix</keyword>
<evidence type="ECO:0000256" key="6">
    <source>
        <dbReference type="SAM" id="Phobius"/>
    </source>
</evidence>
<dbReference type="InterPro" id="IPR005467">
    <property type="entry name" value="His_kinase_dom"/>
</dbReference>
<gene>
    <name evidence="9" type="ORF">AsAng_0003380</name>
</gene>
<feature type="domain" description="Histidine kinase" evidence="7">
    <location>
        <begin position="207"/>
        <end position="428"/>
    </location>
</feature>
<dbReference type="SUPFAM" id="SSF55874">
    <property type="entry name" value="ATPase domain of HSP90 chaperone/DNA topoisomerase II/histidine kinase"/>
    <property type="match status" value="1"/>
</dbReference>
<evidence type="ECO:0000256" key="1">
    <source>
        <dbReference type="ARBA" id="ARBA00000085"/>
    </source>
</evidence>
<dbReference type="Gene3D" id="3.30.565.10">
    <property type="entry name" value="Histidine kinase-like ATPase, C-terminal domain"/>
    <property type="match status" value="1"/>
</dbReference>
<dbReference type="FunFam" id="3.30.565.10:FF:000010">
    <property type="entry name" value="Sensor histidine kinase RcsC"/>
    <property type="match status" value="1"/>
</dbReference>
<accession>A0A915VKF1</accession>
<dbReference type="InterPro" id="IPR003661">
    <property type="entry name" value="HisK_dim/P_dom"/>
</dbReference>
<dbReference type="InterPro" id="IPR011006">
    <property type="entry name" value="CheY-like_superfamily"/>
</dbReference>
<feature type="transmembrane region" description="Helical" evidence="6">
    <location>
        <begin position="47"/>
        <end position="64"/>
    </location>
</feature>
<keyword evidence="6" id="KW-0472">Membrane</keyword>
<feature type="modified residue" description="4-aspartylphosphate" evidence="5">
    <location>
        <position position="504"/>
    </location>
</feature>
<dbReference type="PROSITE" id="PS50109">
    <property type="entry name" value="HIS_KIN"/>
    <property type="match status" value="1"/>
</dbReference>
<evidence type="ECO:0000256" key="4">
    <source>
        <dbReference type="ARBA" id="ARBA00023012"/>
    </source>
</evidence>
<feature type="transmembrane region" description="Helical" evidence="6">
    <location>
        <begin position="21"/>
        <end position="41"/>
    </location>
</feature>
<dbReference type="Pfam" id="PF00072">
    <property type="entry name" value="Response_reg"/>
    <property type="match status" value="1"/>
</dbReference>
<keyword evidence="9" id="KW-0547">Nucleotide-binding</keyword>
<evidence type="ECO:0000259" key="8">
    <source>
        <dbReference type="PROSITE" id="PS50110"/>
    </source>
</evidence>
<evidence type="ECO:0000256" key="5">
    <source>
        <dbReference type="PROSITE-ProRule" id="PRU00169"/>
    </source>
</evidence>
<dbReference type="PRINTS" id="PR00344">
    <property type="entry name" value="BCTRLSENSOR"/>
</dbReference>
<feature type="transmembrane region" description="Helical" evidence="6">
    <location>
        <begin position="153"/>
        <end position="176"/>
    </location>
</feature>
<dbReference type="EC" id="2.7.13.3" evidence="2"/>
<feature type="transmembrane region" description="Helical" evidence="6">
    <location>
        <begin position="73"/>
        <end position="92"/>
    </location>
</feature>
<dbReference type="Pfam" id="PF00512">
    <property type="entry name" value="HisKA"/>
    <property type="match status" value="1"/>
</dbReference>
<evidence type="ECO:0000259" key="7">
    <source>
        <dbReference type="PROSITE" id="PS50109"/>
    </source>
</evidence>
<keyword evidence="3 5" id="KW-0597">Phosphoprotein</keyword>
<name>A0A915VKF1_9BACT</name>
<dbReference type="AlphaFoldDB" id="A0A915VKF1"/>
<dbReference type="Gene3D" id="3.40.50.2300">
    <property type="match status" value="1"/>
</dbReference>
<dbReference type="Proteomes" id="UP001060919">
    <property type="component" value="Chromosome"/>
</dbReference>